<dbReference type="STRING" id="1798374.A2Z33_06055"/>
<organism evidence="1 2">
    <name type="scientific">Candidatus Gottesmanbacteria bacterium RBG_16_52_11</name>
    <dbReference type="NCBI Taxonomy" id="1798374"/>
    <lineage>
        <taxon>Bacteria</taxon>
        <taxon>Candidatus Gottesmaniibacteriota</taxon>
    </lineage>
</organism>
<evidence type="ECO:0008006" key="3">
    <source>
        <dbReference type="Google" id="ProtNLM"/>
    </source>
</evidence>
<dbReference type="EMBL" id="MFJD01000001">
    <property type="protein sequence ID" value="OGG04841.1"/>
    <property type="molecule type" value="Genomic_DNA"/>
</dbReference>
<dbReference type="SUPFAM" id="SSF48239">
    <property type="entry name" value="Terpenoid cyclases/Protein prenyltransferases"/>
    <property type="match status" value="2"/>
</dbReference>
<name>A0A1F5YXD0_9BACT</name>
<protein>
    <recommendedName>
        <fullName evidence="3">Nitrogen fixation protein NifH</fullName>
    </recommendedName>
</protein>
<reference evidence="1 2" key="1">
    <citation type="journal article" date="2016" name="Nat. Commun.">
        <title>Thousands of microbial genomes shed light on interconnected biogeochemical processes in an aquifer system.</title>
        <authorList>
            <person name="Anantharaman K."/>
            <person name="Brown C.T."/>
            <person name="Hug L.A."/>
            <person name="Sharon I."/>
            <person name="Castelle C.J."/>
            <person name="Probst A.J."/>
            <person name="Thomas B.C."/>
            <person name="Singh A."/>
            <person name="Wilkins M.J."/>
            <person name="Karaoz U."/>
            <person name="Brodie E.L."/>
            <person name="Williams K.H."/>
            <person name="Hubbard S.S."/>
            <person name="Banfield J.F."/>
        </authorList>
    </citation>
    <scope>NUCLEOTIDE SEQUENCE [LARGE SCALE GENOMIC DNA]</scope>
</reference>
<evidence type="ECO:0000313" key="2">
    <source>
        <dbReference type="Proteomes" id="UP000178448"/>
    </source>
</evidence>
<dbReference type="Proteomes" id="UP000178448">
    <property type="component" value="Unassembled WGS sequence"/>
</dbReference>
<dbReference type="Gene3D" id="1.50.10.20">
    <property type="match status" value="1"/>
</dbReference>
<accession>A0A1F5YXD0</accession>
<comment type="caution">
    <text evidence="1">The sequence shown here is derived from an EMBL/GenBank/DDBJ whole genome shotgun (WGS) entry which is preliminary data.</text>
</comment>
<dbReference type="InterPro" id="IPR008930">
    <property type="entry name" value="Terpenoid_cyclase/PrenylTrfase"/>
</dbReference>
<sequence>MTIASPALPWLLEPDDPGVRYLALRDLSGLPPGDRELVRAKQAAYSEGPISTVLKHMNPEGFWRIPGGGYNPKYSSTVWSLILLSQLGASAGDDRRITKACKYYLDHAVSKADSISYNGTPSGVIDCLQGNMCAALTGMDYADDRLDRAYDWMARSVTGDGVKYYAYKCGPGFACGPNGKLPCAWGAVKVMLAFGKLPEKRRTPSIRKAIGTGADFLLGSDPVKADYPTRGGIKPSRNWWKFGFPVFYVTDILQIAEALVSLGYGNDPRLNNAVGFIRSKQDGQGRWILEYDYSGKTWGNFGEKNRPNKWVTYRALKILKLAGAA</sequence>
<gene>
    <name evidence="1" type="ORF">A2Z33_06055</name>
</gene>
<proteinExistence type="predicted"/>
<evidence type="ECO:0000313" key="1">
    <source>
        <dbReference type="EMBL" id="OGG04841.1"/>
    </source>
</evidence>
<dbReference type="AlphaFoldDB" id="A0A1F5YXD0"/>